<dbReference type="RefSeq" id="WP_005466373.1">
    <property type="nucleotide sequence ID" value="NZ_CM001484.1"/>
</dbReference>
<feature type="domain" description="PPE" evidence="2">
    <location>
        <begin position="16"/>
        <end position="93"/>
    </location>
</feature>
<reference evidence="4 5" key="1">
    <citation type="submission" date="2011-09" db="EMBL/GenBank/DDBJ databases">
        <authorList>
            <consortium name="US DOE Joint Genome Institute (JGI-PGF)"/>
            <person name="Lucas S."/>
            <person name="Han J."/>
            <person name="Lapidus A."/>
            <person name="Cheng J.-F."/>
            <person name="Goodwin L."/>
            <person name="Pitluck S."/>
            <person name="Peters L."/>
            <person name="Land M.L."/>
            <person name="Hauser L."/>
            <person name="Brambilla E."/>
            <person name="Klenk H.-P."/>
            <person name="Woyke T.J."/>
        </authorList>
    </citation>
    <scope>NUCLEOTIDE SEQUENCE [LARGE SCALE GENOMIC DNA]</scope>
    <source>
        <strain evidence="4 5">K62</strain>
    </source>
</reference>
<accession>I1D6K6</accession>
<dbReference type="SUPFAM" id="SSF140459">
    <property type="entry name" value="PE/PPE dimer-like"/>
    <property type="match status" value="1"/>
</dbReference>
<dbReference type="InterPro" id="IPR000030">
    <property type="entry name" value="PPE_dom"/>
</dbReference>
<comment type="similarity">
    <text evidence="1">Belongs to the mycobacterial PPE family.</text>
</comment>
<evidence type="ECO:0000313" key="5">
    <source>
        <dbReference type="Proteomes" id="UP000005087"/>
    </source>
</evidence>
<evidence type="ECO:0000256" key="1">
    <source>
        <dbReference type="ARBA" id="ARBA00010652"/>
    </source>
</evidence>
<dbReference type="HOGENOM" id="CLU_025057_2_1_11"/>
<dbReference type="Gene3D" id="1.20.1260.20">
    <property type="entry name" value="PPE superfamily"/>
    <property type="match status" value="1"/>
</dbReference>
<evidence type="ECO:0000313" key="4">
    <source>
        <dbReference type="EMBL" id="EIF00581.1"/>
    </source>
</evidence>
<gene>
    <name evidence="4" type="ORF">SacglDRAFT_03733</name>
</gene>
<dbReference type="Proteomes" id="UP000005087">
    <property type="component" value="Chromosome"/>
</dbReference>
<dbReference type="STRING" id="928724.SacglDRAFT_03733"/>
<dbReference type="EMBL" id="CM001484">
    <property type="protein sequence ID" value="EIF00581.1"/>
    <property type="molecule type" value="Genomic_DNA"/>
</dbReference>
<sequence length="547" mass="57382">MNTEQLYSADFGAVDADASAWRALADALNRSAQQMNSEVLAAIEGGCWRGPAADKACDAISRSRTSLTTSADDAEHVATALARAAQGWRTAQGKLRRACDQAPALGLRIAPDGTAEPLPGREPQPADARELTALAKGALAEAGRIDAELASLLGEAAGVPNPHGMGGASLTIPTGKTPAEVAAWWKGLTPAQREQLIAQHPELIGGLDGVPAEDRHKANLAVLDEKIEDASGDKRKRLEMIRDRIADSRADTDGADDVYLLKLDPSGDGKVILSIGNPDTADDVSVYVPGTTASLWNGFETDLDRAQTMFDAASKKGGNVASVLWLDYDAPDNVPKHAWDPSYADKGGPTLRSFVDSLGSTHQDGKPHTTLVAHSYASLVVSEAARQAPGMNADVIAVGGAGFGLDDSSTNDVAKDLKINGKVYSATGGSDLIRLAHGLEVHGDGPGEFEGTEKLNVSPSTEHTEYWEDEKFLNDAAAVITGDKQAVSGPSFVQKVVDEAWESNAIGDEIFGFGGSVALGLIKAGKNGLDVVEDGIDTAKDFLRRVF</sequence>
<reference evidence="5" key="2">
    <citation type="submission" date="2012-01" db="EMBL/GenBank/DDBJ databases">
        <title>Noncontiguous Finished sequence of chromosome of Saccharomonospora glauca K62.</title>
        <authorList>
            <consortium name="US DOE Joint Genome Institute"/>
            <person name="Lucas S."/>
            <person name="Han J."/>
            <person name="Lapidus A."/>
            <person name="Cheng J.-F."/>
            <person name="Goodwin L."/>
            <person name="Pitluck S."/>
            <person name="Peters L."/>
            <person name="Mikhailova N."/>
            <person name="Held B."/>
            <person name="Detter J.C."/>
            <person name="Han C."/>
            <person name="Tapia R."/>
            <person name="Land M."/>
            <person name="Hauser L."/>
            <person name="Kyrpides N."/>
            <person name="Ivanova N."/>
            <person name="Pagani I."/>
            <person name="Brambilla E.-M."/>
            <person name="Klenk H.-P."/>
            <person name="Woyke T."/>
        </authorList>
    </citation>
    <scope>NUCLEOTIDE SEQUENCE [LARGE SCALE GENOMIC DNA]</scope>
    <source>
        <strain evidence="5">K62</strain>
    </source>
</reference>
<evidence type="ECO:0000259" key="3">
    <source>
        <dbReference type="Pfam" id="PF06259"/>
    </source>
</evidence>
<evidence type="ECO:0000259" key="2">
    <source>
        <dbReference type="Pfam" id="PF00823"/>
    </source>
</evidence>
<dbReference type="ESTHER" id="9pseu-i1d6k6">
    <property type="family name" value="Duf_1023"/>
</dbReference>
<organism evidence="4 5">
    <name type="scientific">Saccharomonospora glauca K62</name>
    <dbReference type="NCBI Taxonomy" id="928724"/>
    <lineage>
        <taxon>Bacteria</taxon>
        <taxon>Bacillati</taxon>
        <taxon>Actinomycetota</taxon>
        <taxon>Actinomycetes</taxon>
        <taxon>Pseudonocardiales</taxon>
        <taxon>Pseudonocardiaceae</taxon>
        <taxon>Saccharomonospora</taxon>
    </lineage>
</organism>
<protein>
    <submittedName>
        <fullName evidence="4">PPE family protein</fullName>
    </submittedName>
</protein>
<dbReference type="eggNOG" id="COG4099">
    <property type="taxonomic scope" value="Bacteria"/>
</dbReference>
<name>I1D6K6_9PSEU</name>
<dbReference type="AlphaFoldDB" id="I1D6K6"/>
<dbReference type="Pfam" id="PF06259">
    <property type="entry name" value="Abhydrolase_8"/>
    <property type="match status" value="1"/>
</dbReference>
<dbReference type="OrthoDB" id="5969911at2"/>
<dbReference type="Pfam" id="PF00823">
    <property type="entry name" value="PPE"/>
    <property type="match status" value="1"/>
</dbReference>
<dbReference type="InterPro" id="IPR038332">
    <property type="entry name" value="PPE_sf"/>
</dbReference>
<dbReference type="InterPro" id="IPR010427">
    <property type="entry name" value="DUF1023"/>
</dbReference>
<proteinExistence type="inferred from homology"/>
<feature type="domain" description="DUF1023" evidence="3">
    <location>
        <begin position="264"/>
        <end position="435"/>
    </location>
</feature>
<keyword evidence="5" id="KW-1185">Reference proteome</keyword>